<dbReference type="InterPro" id="IPR003010">
    <property type="entry name" value="C-N_Hydrolase"/>
</dbReference>
<dbReference type="Pfam" id="PF00795">
    <property type="entry name" value="CN_hydrolase"/>
    <property type="match status" value="1"/>
</dbReference>
<dbReference type="GO" id="GO:0016811">
    <property type="term" value="F:hydrolase activity, acting on carbon-nitrogen (but not peptide) bonds, in linear amides"/>
    <property type="evidence" value="ECO:0007669"/>
    <property type="project" value="TreeGrafter"/>
</dbReference>
<dbReference type="PANTHER" id="PTHR43674:SF16">
    <property type="entry name" value="CARBON-NITROGEN FAMILY, PUTATIVE (AFU_ORTHOLOGUE AFUA_5G02350)-RELATED"/>
    <property type="match status" value="1"/>
</dbReference>
<dbReference type="PANTHER" id="PTHR43674">
    <property type="entry name" value="NITRILASE C965.09-RELATED"/>
    <property type="match status" value="1"/>
</dbReference>
<gene>
    <name evidence="3" type="ORF">FJU30_19465</name>
</gene>
<comment type="caution">
    <text evidence="3">The sequence shown here is derived from an EMBL/GenBank/DDBJ whole genome shotgun (WGS) entry which is preliminary data.</text>
</comment>
<dbReference type="SUPFAM" id="SSF56317">
    <property type="entry name" value="Carbon-nitrogen hydrolase"/>
    <property type="match status" value="1"/>
</dbReference>
<dbReference type="InterPro" id="IPR044083">
    <property type="entry name" value="RamA-like"/>
</dbReference>
<dbReference type="Gene3D" id="3.60.110.10">
    <property type="entry name" value="Carbon-nitrogen hydrolase"/>
    <property type="match status" value="1"/>
</dbReference>
<evidence type="ECO:0000259" key="2">
    <source>
        <dbReference type="PROSITE" id="PS50263"/>
    </source>
</evidence>
<dbReference type="RefSeq" id="WP_150436632.1">
    <property type="nucleotide sequence ID" value="NZ_VYKJ01000011.1"/>
</dbReference>
<dbReference type="PROSITE" id="PS50263">
    <property type="entry name" value="CN_HYDROLASE"/>
    <property type="match status" value="1"/>
</dbReference>
<dbReference type="EMBL" id="VYKJ01000011">
    <property type="protein sequence ID" value="KAA8997409.1"/>
    <property type="molecule type" value="Genomic_DNA"/>
</dbReference>
<protein>
    <submittedName>
        <fullName evidence="3">Carbon-nitrogen hydrolase family protein</fullName>
    </submittedName>
</protein>
<keyword evidence="1 3" id="KW-0378">Hydrolase</keyword>
<sequence length="270" mass="30640">MQIELIQAESHEGEIKRNLDKALDYLRRCDPQTELAIFPETFLTGFSEQGHIHDRALRLDGPEVASLAAVSRERDMAIAIGMLEQLGDDVFNTTLFITPEDGVAWYYRKTHLWFSERGQVRAGDRLVCGSWRGKRIGLLICYDIEFPETARALASMECDLLVVTNGNMDPYGPVHRFAAHARAFENQLFFAMTNRCGYGAGCRFAGESAAIAPDGQLLGALGREEGVLKITLDFSRLDEARGQYRYLEDRRMILNEKIKHHANGQRWWLL</sequence>
<evidence type="ECO:0000313" key="3">
    <source>
        <dbReference type="EMBL" id="KAA8997409.1"/>
    </source>
</evidence>
<dbReference type="CDD" id="cd07576">
    <property type="entry name" value="R-amidase_like"/>
    <property type="match status" value="1"/>
</dbReference>
<name>A0A5J5FV62_9GAMM</name>
<dbReference type="OrthoDB" id="9803803at2"/>
<feature type="domain" description="CN hydrolase" evidence="2">
    <location>
        <begin position="1"/>
        <end position="234"/>
    </location>
</feature>
<keyword evidence="4" id="KW-1185">Reference proteome</keyword>
<dbReference type="InterPro" id="IPR036526">
    <property type="entry name" value="C-N_Hydrolase_sf"/>
</dbReference>
<evidence type="ECO:0000313" key="4">
    <source>
        <dbReference type="Proteomes" id="UP000335415"/>
    </source>
</evidence>
<dbReference type="Proteomes" id="UP000335415">
    <property type="component" value="Unassembled WGS sequence"/>
</dbReference>
<evidence type="ECO:0000256" key="1">
    <source>
        <dbReference type="ARBA" id="ARBA00022801"/>
    </source>
</evidence>
<dbReference type="InterPro" id="IPR050345">
    <property type="entry name" value="Aliph_Amidase/BUP"/>
</dbReference>
<reference evidence="3 4" key="1">
    <citation type="submission" date="2019-09" db="EMBL/GenBank/DDBJ databases">
        <authorList>
            <person name="Li Y."/>
        </authorList>
    </citation>
    <scope>NUCLEOTIDE SEQUENCE [LARGE SCALE GENOMIC DNA]</scope>
    <source>
        <strain evidence="3 4">L3-3HA</strain>
    </source>
</reference>
<organism evidence="3 4">
    <name type="scientific">Affinibrenneria salicis</name>
    <dbReference type="NCBI Taxonomy" id="2590031"/>
    <lineage>
        <taxon>Bacteria</taxon>
        <taxon>Pseudomonadati</taxon>
        <taxon>Pseudomonadota</taxon>
        <taxon>Gammaproteobacteria</taxon>
        <taxon>Enterobacterales</taxon>
        <taxon>Pectobacteriaceae</taxon>
        <taxon>Affinibrenneria</taxon>
    </lineage>
</organism>
<dbReference type="AlphaFoldDB" id="A0A5J5FV62"/>
<proteinExistence type="predicted"/>
<accession>A0A5J5FV62</accession>